<evidence type="ECO:0000256" key="2">
    <source>
        <dbReference type="ARBA" id="ARBA00023008"/>
    </source>
</evidence>
<feature type="domain" description="Thioredoxin" evidence="6">
    <location>
        <begin position="89"/>
        <end position="266"/>
    </location>
</feature>
<dbReference type="KEGG" id="ahel:Q31a_63280"/>
<evidence type="ECO:0000256" key="5">
    <source>
        <dbReference type="SAM" id="MobiDB-lite"/>
    </source>
</evidence>
<feature type="binding site" evidence="3">
    <location>
        <position position="148"/>
    </location>
    <ligand>
        <name>Cu cation</name>
        <dbReference type="ChEBI" id="CHEBI:23378"/>
    </ligand>
</feature>
<evidence type="ECO:0000256" key="3">
    <source>
        <dbReference type="PIRSR" id="PIRSR603782-1"/>
    </source>
</evidence>
<dbReference type="RefSeq" id="WP_231690987.1">
    <property type="nucleotide sequence ID" value="NZ_CP036298.1"/>
</dbReference>
<dbReference type="Proteomes" id="UP000318017">
    <property type="component" value="Chromosome"/>
</dbReference>
<name>A0A518GH62_9BACT</name>
<evidence type="ECO:0000259" key="6">
    <source>
        <dbReference type="PROSITE" id="PS51352"/>
    </source>
</evidence>
<dbReference type="AlphaFoldDB" id="A0A518GH62"/>
<proteinExistence type="inferred from homology"/>
<dbReference type="EMBL" id="CP036298">
    <property type="protein sequence ID" value="QDV27935.1"/>
    <property type="molecule type" value="Genomic_DNA"/>
</dbReference>
<evidence type="ECO:0000256" key="4">
    <source>
        <dbReference type="PIRSR" id="PIRSR603782-2"/>
    </source>
</evidence>
<dbReference type="PANTHER" id="PTHR12151">
    <property type="entry name" value="ELECTRON TRANSPORT PROTIN SCO1/SENC FAMILY MEMBER"/>
    <property type="match status" value="1"/>
</dbReference>
<keyword evidence="3" id="KW-0479">Metal-binding</keyword>
<comment type="similarity">
    <text evidence="1">Belongs to the SCO1/2 family.</text>
</comment>
<sequence>MKLGLKQFMNAKHCFLNVARSQATALRRAQCGSLAKTVGTTAQWLCLGSVLCLMLTGCNRSGPANGQAGVAYTEDEEGNLVPVDETSSSSAGTAAPKSLASQQPAGAEEEWLSKFELIERSGKLVSSDSLKGEPYVASFFFSTCPSICLRQNDKVQQLQERFQGQPVKFVSISCDPEVDRPAVLSQYADKFNADKEQWLFLTGDMGYITRVGGEMFGLSVMRRFHAEKFILVDAEGNNVNYYTWTEPGQWQALIEDLEKLIAAGGTFPEEAPSEE</sequence>
<evidence type="ECO:0000256" key="1">
    <source>
        <dbReference type="ARBA" id="ARBA00010996"/>
    </source>
</evidence>
<feature type="disulfide bond" description="Redox-active" evidence="4">
    <location>
        <begin position="144"/>
        <end position="148"/>
    </location>
</feature>
<keyword evidence="4" id="KW-1015">Disulfide bond</keyword>
<dbReference type="InterPro" id="IPR036249">
    <property type="entry name" value="Thioredoxin-like_sf"/>
</dbReference>
<dbReference type="InterPro" id="IPR013766">
    <property type="entry name" value="Thioredoxin_domain"/>
</dbReference>
<evidence type="ECO:0000313" key="7">
    <source>
        <dbReference type="EMBL" id="QDV27935.1"/>
    </source>
</evidence>
<gene>
    <name evidence="7" type="ORF">Q31a_63280</name>
</gene>
<dbReference type="PROSITE" id="PS51352">
    <property type="entry name" value="THIOREDOXIN_2"/>
    <property type="match status" value="1"/>
</dbReference>
<dbReference type="CDD" id="cd02968">
    <property type="entry name" value="SCO"/>
    <property type="match status" value="1"/>
</dbReference>
<evidence type="ECO:0000313" key="8">
    <source>
        <dbReference type="Proteomes" id="UP000318017"/>
    </source>
</evidence>
<dbReference type="PANTHER" id="PTHR12151:SF25">
    <property type="entry name" value="LINALOOL DEHYDRATASE_ISOMERASE DOMAIN-CONTAINING PROTEIN"/>
    <property type="match status" value="1"/>
</dbReference>
<protein>
    <recommendedName>
        <fullName evidence="6">Thioredoxin domain-containing protein</fullName>
    </recommendedName>
</protein>
<dbReference type="Pfam" id="PF02630">
    <property type="entry name" value="SCO1-SenC"/>
    <property type="match status" value="1"/>
</dbReference>
<dbReference type="SUPFAM" id="SSF52833">
    <property type="entry name" value="Thioredoxin-like"/>
    <property type="match status" value="1"/>
</dbReference>
<accession>A0A518GH62</accession>
<feature type="region of interest" description="Disordered" evidence="5">
    <location>
        <begin position="81"/>
        <end position="105"/>
    </location>
</feature>
<organism evidence="7 8">
    <name type="scientific">Aureliella helgolandensis</name>
    <dbReference type="NCBI Taxonomy" id="2527968"/>
    <lineage>
        <taxon>Bacteria</taxon>
        <taxon>Pseudomonadati</taxon>
        <taxon>Planctomycetota</taxon>
        <taxon>Planctomycetia</taxon>
        <taxon>Pirellulales</taxon>
        <taxon>Pirellulaceae</taxon>
        <taxon>Aureliella</taxon>
    </lineage>
</organism>
<dbReference type="GO" id="GO:0046872">
    <property type="term" value="F:metal ion binding"/>
    <property type="evidence" value="ECO:0007669"/>
    <property type="project" value="UniProtKB-KW"/>
</dbReference>
<keyword evidence="8" id="KW-1185">Reference proteome</keyword>
<feature type="binding site" evidence="3">
    <location>
        <position position="144"/>
    </location>
    <ligand>
        <name>Cu cation</name>
        <dbReference type="ChEBI" id="CHEBI:23378"/>
    </ligand>
</feature>
<dbReference type="InterPro" id="IPR003782">
    <property type="entry name" value="SCO1/SenC"/>
</dbReference>
<reference evidence="7 8" key="1">
    <citation type="submission" date="2019-02" db="EMBL/GenBank/DDBJ databases">
        <title>Deep-cultivation of Planctomycetes and their phenomic and genomic characterization uncovers novel biology.</title>
        <authorList>
            <person name="Wiegand S."/>
            <person name="Jogler M."/>
            <person name="Boedeker C."/>
            <person name="Pinto D."/>
            <person name="Vollmers J."/>
            <person name="Rivas-Marin E."/>
            <person name="Kohn T."/>
            <person name="Peeters S.H."/>
            <person name="Heuer A."/>
            <person name="Rast P."/>
            <person name="Oberbeckmann S."/>
            <person name="Bunk B."/>
            <person name="Jeske O."/>
            <person name="Meyerdierks A."/>
            <person name="Storesund J.E."/>
            <person name="Kallscheuer N."/>
            <person name="Luecker S."/>
            <person name="Lage O.M."/>
            <person name="Pohl T."/>
            <person name="Merkel B.J."/>
            <person name="Hornburger P."/>
            <person name="Mueller R.-W."/>
            <person name="Bruemmer F."/>
            <person name="Labrenz M."/>
            <person name="Spormann A.M."/>
            <person name="Op den Camp H."/>
            <person name="Overmann J."/>
            <person name="Amann R."/>
            <person name="Jetten M.S.M."/>
            <person name="Mascher T."/>
            <person name="Medema M.H."/>
            <person name="Devos D.P."/>
            <person name="Kaster A.-K."/>
            <person name="Ovreas L."/>
            <person name="Rohde M."/>
            <person name="Galperin M.Y."/>
            <person name="Jogler C."/>
        </authorList>
    </citation>
    <scope>NUCLEOTIDE SEQUENCE [LARGE SCALE GENOMIC DNA]</scope>
    <source>
        <strain evidence="7 8">Q31a</strain>
    </source>
</reference>
<keyword evidence="2 3" id="KW-0186">Copper</keyword>
<dbReference type="Gene3D" id="3.40.30.10">
    <property type="entry name" value="Glutaredoxin"/>
    <property type="match status" value="1"/>
</dbReference>